<dbReference type="GO" id="GO:0065002">
    <property type="term" value="P:intracellular protein transmembrane transport"/>
    <property type="evidence" value="ECO:0007669"/>
    <property type="project" value="UniProtKB-UniRule"/>
</dbReference>
<accession>A0A062UEJ3</accession>
<dbReference type="InterPro" id="IPR055344">
    <property type="entry name" value="SecD_SecF_C_bact"/>
</dbReference>
<dbReference type="PANTHER" id="PTHR30081">
    <property type="entry name" value="PROTEIN-EXPORT MEMBRANE PROTEIN SEC"/>
    <property type="match status" value="1"/>
</dbReference>
<dbReference type="GO" id="GO:0043952">
    <property type="term" value="P:protein transport by the Sec complex"/>
    <property type="evidence" value="ECO:0007669"/>
    <property type="project" value="UniProtKB-UniRule"/>
</dbReference>
<dbReference type="FunFam" id="1.20.1640.10:FF:000004">
    <property type="entry name" value="Protein translocase subunit SecD"/>
    <property type="match status" value="1"/>
</dbReference>
<comment type="similarity">
    <text evidence="9">Belongs to the SecD/SecF family. SecD subfamily.</text>
</comment>
<dbReference type="InterPro" id="IPR005791">
    <property type="entry name" value="SecD"/>
</dbReference>
<evidence type="ECO:0000256" key="8">
    <source>
        <dbReference type="ARBA" id="ARBA00023136"/>
    </source>
</evidence>
<dbReference type="Pfam" id="PF03176">
    <property type="entry name" value="MMPL"/>
    <property type="match status" value="1"/>
</dbReference>
<keyword evidence="14" id="KW-1185">Reference proteome</keyword>
<keyword evidence="2 9" id="KW-0813">Transport</keyword>
<evidence type="ECO:0000259" key="10">
    <source>
        <dbReference type="Pfam" id="PF03176"/>
    </source>
</evidence>
<comment type="subcellular location">
    <subcellularLocation>
        <location evidence="1 9">Cell membrane</location>
        <topology evidence="1 9">Multi-pass membrane protein</topology>
    </subcellularLocation>
</comment>
<dbReference type="InterPro" id="IPR004869">
    <property type="entry name" value="MMPL_dom"/>
</dbReference>
<dbReference type="Gene3D" id="1.20.1640.10">
    <property type="entry name" value="Multidrug efflux transporter AcrB transmembrane domain"/>
    <property type="match status" value="1"/>
</dbReference>
<dbReference type="NCBIfam" id="TIGR01129">
    <property type="entry name" value="secD"/>
    <property type="match status" value="1"/>
</dbReference>
<dbReference type="AlphaFoldDB" id="A0A062UEJ3"/>
<organism evidence="13 14">
    <name type="scientific">Hyphomonas chukchiensis</name>
    <dbReference type="NCBI Taxonomy" id="1280947"/>
    <lineage>
        <taxon>Bacteria</taxon>
        <taxon>Pseudomonadati</taxon>
        <taxon>Pseudomonadota</taxon>
        <taxon>Alphaproteobacteria</taxon>
        <taxon>Hyphomonadales</taxon>
        <taxon>Hyphomonadaceae</taxon>
        <taxon>Hyphomonas</taxon>
    </lineage>
</organism>
<evidence type="ECO:0000259" key="12">
    <source>
        <dbReference type="Pfam" id="PF22599"/>
    </source>
</evidence>
<evidence type="ECO:0000256" key="7">
    <source>
        <dbReference type="ARBA" id="ARBA00023010"/>
    </source>
</evidence>
<name>A0A062UEJ3_9PROT</name>
<dbReference type="PRINTS" id="PR00702">
    <property type="entry name" value="ACRIFLAVINRP"/>
</dbReference>
<feature type="domain" description="SecDF P1 head subdomain" evidence="12">
    <location>
        <begin position="250"/>
        <end position="352"/>
    </location>
</feature>
<evidence type="ECO:0000256" key="2">
    <source>
        <dbReference type="ARBA" id="ARBA00022448"/>
    </source>
</evidence>
<dbReference type="NCBIfam" id="TIGR00916">
    <property type="entry name" value="2A0604s01"/>
    <property type="match status" value="1"/>
</dbReference>
<keyword evidence="7 9" id="KW-0811">Translocation</keyword>
<dbReference type="InterPro" id="IPR022813">
    <property type="entry name" value="SecD/SecF_arch_bac"/>
</dbReference>
<comment type="caution">
    <text evidence="13">The sequence shown here is derived from an EMBL/GenBank/DDBJ whole genome shotgun (WGS) entry which is preliminary data.</text>
</comment>
<dbReference type="InterPro" id="IPR054384">
    <property type="entry name" value="SecDF_P1_head"/>
</dbReference>
<feature type="transmembrane region" description="Helical" evidence="9">
    <location>
        <begin position="469"/>
        <end position="491"/>
    </location>
</feature>
<dbReference type="HAMAP" id="MF_01463_B">
    <property type="entry name" value="SecD_B"/>
    <property type="match status" value="1"/>
</dbReference>
<feature type="transmembrane region" description="Helical" evidence="9">
    <location>
        <begin position="382"/>
        <end position="415"/>
    </location>
</feature>
<dbReference type="RefSeq" id="WP_034742327.1">
    <property type="nucleotide sequence ID" value="NZ_AWFG01000052.1"/>
</dbReference>
<evidence type="ECO:0000256" key="9">
    <source>
        <dbReference type="HAMAP-Rule" id="MF_01463"/>
    </source>
</evidence>
<dbReference type="OrthoDB" id="9805019at2"/>
<dbReference type="InterPro" id="IPR001036">
    <property type="entry name" value="Acrflvin-R"/>
</dbReference>
<dbReference type="STRING" id="1280947.HY30_07665"/>
<keyword evidence="6 9" id="KW-1133">Transmembrane helix</keyword>
<feature type="domain" description="Protein translocase subunit SecDF P1" evidence="11">
    <location>
        <begin position="166"/>
        <end position="223"/>
    </location>
</feature>
<protein>
    <recommendedName>
        <fullName evidence="9">Protein translocase subunit SecD</fullName>
    </recommendedName>
</protein>
<dbReference type="EMBL" id="AWFG01000052">
    <property type="protein sequence ID" value="KCZ56123.1"/>
    <property type="molecule type" value="Genomic_DNA"/>
</dbReference>
<dbReference type="Gene3D" id="3.30.1360.200">
    <property type="match status" value="1"/>
</dbReference>
<feature type="transmembrane region" description="Helical" evidence="9">
    <location>
        <begin position="6"/>
        <end position="24"/>
    </location>
</feature>
<comment type="caution">
    <text evidence="9">Lacks conserved residue(s) required for the propagation of feature annotation.</text>
</comment>
<dbReference type="eggNOG" id="COG0342">
    <property type="taxonomic scope" value="Bacteria"/>
</dbReference>
<keyword evidence="4 9" id="KW-0812">Transmembrane</keyword>
<dbReference type="Proteomes" id="UP000027190">
    <property type="component" value="Unassembled WGS sequence"/>
</dbReference>
<evidence type="ECO:0000256" key="1">
    <source>
        <dbReference type="ARBA" id="ARBA00004651"/>
    </source>
</evidence>
<comment type="subunit">
    <text evidence="9">Forms a complex with SecF. Part of the essential Sec protein translocation apparatus which comprises SecA, SecYEG and auxiliary proteins SecDF-YajC and YidC.</text>
</comment>
<evidence type="ECO:0000256" key="4">
    <source>
        <dbReference type="ARBA" id="ARBA00022692"/>
    </source>
</evidence>
<comment type="function">
    <text evidence="9">Part of the Sec protein translocase complex. Interacts with the SecYEG preprotein conducting channel. SecDF uses the proton motive force (PMF) to complete protein translocation after the ATP-dependent function of SecA.</text>
</comment>
<evidence type="ECO:0000313" key="14">
    <source>
        <dbReference type="Proteomes" id="UP000027190"/>
    </source>
</evidence>
<dbReference type="SUPFAM" id="SSF82866">
    <property type="entry name" value="Multidrug efflux transporter AcrB transmembrane domain"/>
    <property type="match status" value="1"/>
</dbReference>
<dbReference type="GO" id="GO:0015450">
    <property type="term" value="F:protein-transporting ATPase activity"/>
    <property type="evidence" value="ECO:0007669"/>
    <property type="project" value="InterPro"/>
</dbReference>
<reference evidence="13 14" key="1">
    <citation type="journal article" date="2014" name="Antonie Van Leeuwenhoek">
        <title>Hyphomonas beringensis sp. nov. and Hyphomonas chukchiensis sp. nov., isolated from surface seawater of the Bering Sea and Chukchi Sea.</title>
        <authorList>
            <person name="Li C."/>
            <person name="Lai Q."/>
            <person name="Li G."/>
            <person name="Dong C."/>
            <person name="Wang J."/>
            <person name="Liao Y."/>
            <person name="Shao Z."/>
        </authorList>
    </citation>
    <scope>NUCLEOTIDE SEQUENCE [LARGE SCALE GENOMIC DNA]</scope>
    <source>
        <strain evidence="13 14">BH-BN04-4</strain>
    </source>
</reference>
<dbReference type="GO" id="GO:0005886">
    <property type="term" value="C:plasma membrane"/>
    <property type="evidence" value="ECO:0007669"/>
    <property type="project" value="UniProtKB-SubCell"/>
</dbReference>
<dbReference type="Gene3D" id="3.30.70.3400">
    <property type="match status" value="1"/>
</dbReference>
<feature type="transmembrane region" description="Helical" evidence="9">
    <location>
        <begin position="497"/>
        <end position="525"/>
    </location>
</feature>
<gene>
    <name evidence="9" type="primary">secD</name>
    <name evidence="13" type="ORF">HY30_07665</name>
</gene>
<evidence type="ECO:0000259" key="11">
    <source>
        <dbReference type="Pfam" id="PF21760"/>
    </source>
</evidence>
<evidence type="ECO:0000313" key="13">
    <source>
        <dbReference type="EMBL" id="KCZ56123.1"/>
    </source>
</evidence>
<dbReference type="Pfam" id="PF21760">
    <property type="entry name" value="SecD_1st"/>
    <property type="match status" value="1"/>
</dbReference>
<keyword evidence="3 9" id="KW-1003">Cell membrane</keyword>
<evidence type="ECO:0000256" key="5">
    <source>
        <dbReference type="ARBA" id="ARBA00022927"/>
    </source>
</evidence>
<dbReference type="PANTHER" id="PTHR30081:SF1">
    <property type="entry name" value="PROTEIN TRANSLOCASE SUBUNIT SECD"/>
    <property type="match status" value="1"/>
</dbReference>
<proteinExistence type="inferred from homology"/>
<dbReference type="InterPro" id="IPR048631">
    <property type="entry name" value="SecD_1st"/>
</dbReference>
<dbReference type="GO" id="GO:0006605">
    <property type="term" value="P:protein targeting"/>
    <property type="evidence" value="ECO:0007669"/>
    <property type="project" value="UniProtKB-UniRule"/>
</dbReference>
<evidence type="ECO:0000256" key="6">
    <source>
        <dbReference type="ARBA" id="ARBA00022989"/>
    </source>
</evidence>
<keyword evidence="5 9" id="KW-0653">Protein transport</keyword>
<evidence type="ECO:0000256" key="3">
    <source>
        <dbReference type="ARBA" id="ARBA00022475"/>
    </source>
</evidence>
<keyword evidence="8 9" id="KW-0472">Membrane</keyword>
<dbReference type="PATRIC" id="fig|1280947.3.peg.2954"/>
<sequence>MLQFPAWKICLILGIMLWGTMMALPNVVNMSGAPAGVPKQGVNLGLDLQGGVYLMMEINPDEVVANRLEVFAIDVRNALGNKDGKPLIGHLSTVEGRTLNIELTRPDADGKFPMDEALTRIRKLNSSVEGAIGGAKTYEVEPAGPALIKVTVPATAEEALMKDALAKTMTIVRRRVDPEGVSEISITPQGNSRIILEAPGEPDATRLKNLLSRDGKMTFNLVESSPSAIAAAEKGVVKPGYRLLSGPQTGQLLVRNIPEVTGADIATASQGYDDGNRPQINFRLNGNGAAKFYQTTRNNSGKLFAIVLDDTIMSAPRINEPIPGGSVRITGDFTLEEAQDLAAIIEAGEMPAKVQFLDQRTVSATLGQDSIRAGIRASLIGLALVAIFMILAYGLMGIFAVGSLAANIILIVGALSGLGATLTLPGIAGIILTIGMAVDANVLVFERIREEQRAGRSPLTAVQAGYERALSTILDANITTFIAAAILYLLGSGPVKGFAVTLAIGIVTSVFTAFVLTRWFTVMWLKGFKPKKFAL</sequence>
<feature type="domain" description="Membrane transport protein MMPL" evidence="10">
    <location>
        <begin position="380"/>
        <end position="516"/>
    </location>
</feature>
<dbReference type="Pfam" id="PF22599">
    <property type="entry name" value="SecDF_P1_head"/>
    <property type="match status" value="1"/>
</dbReference>